<reference evidence="9 10" key="1">
    <citation type="submission" date="2022-01" db="EMBL/GenBank/DDBJ databases">
        <title>Labilibaculum sp. nov, a marine bacterium isolated from Antarctica.</title>
        <authorList>
            <person name="Dai W."/>
        </authorList>
    </citation>
    <scope>NUCLEOTIDE SEQUENCE [LARGE SCALE GENOMIC DNA]</scope>
    <source>
        <strain evidence="9 10">DW002</strain>
    </source>
</reference>
<keyword evidence="7" id="KW-0998">Cell outer membrane</keyword>
<dbReference type="InterPro" id="IPR003423">
    <property type="entry name" value="OMP_efflux"/>
</dbReference>
<dbReference type="Pfam" id="PF02321">
    <property type="entry name" value="OEP"/>
    <property type="match status" value="1"/>
</dbReference>
<evidence type="ECO:0000256" key="3">
    <source>
        <dbReference type="ARBA" id="ARBA00022448"/>
    </source>
</evidence>
<evidence type="ECO:0000256" key="5">
    <source>
        <dbReference type="ARBA" id="ARBA00022692"/>
    </source>
</evidence>
<dbReference type="EMBL" id="JAKJSC010000001">
    <property type="protein sequence ID" value="MDE5417728.1"/>
    <property type="molecule type" value="Genomic_DNA"/>
</dbReference>
<evidence type="ECO:0000313" key="10">
    <source>
        <dbReference type="Proteomes" id="UP001528920"/>
    </source>
</evidence>
<dbReference type="InterPro" id="IPR051906">
    <property type="entry name" value="TolC-like"/>
</dbReference>
<protein>
    <submittedName>
        <fullName evidence="9">TolC family protein</fullName>
    </submittedName>
</protein>
<name>A0ABT5VQN0_9BACT</name>
<keyword evidence="3" id="KW-0813">Transport</keyword>
<accession>A0ABT5VQN0</accession>
<keyword evidence="4" id="KW-1134">Transmembrane beta strand</keyword>
<feature type="chain" id="PRO_5047058148" evidence="8">
    <location>
        <begin position="22"/>
        <end position="429"/>
    </location>
</feature>
<dbReference type="PANTHER" id="PTHR30026:SF20">
    <property type="entry name" value="OUTER MEMBRANE PROTEIN TOLC"/>
    <property type="match status" value="1"/>
</dbReference>
<gene>
    <name evidence="9" type="ORF">L3049_06880</name>
</gene>
<dbReference type="Gene3D" id="1.20.1600.10">
    <property type="entry name" value="Outer membrane efflux proteins (OEP)"/>
    <property type="match status" value="1"/>
</dbReference>
<dbReference type="SUPFAM" id="SSF56954">
    <property type="entry name" value="Outer membrane efflux proteins (OEP)"/>
    <property type="match status" value="1"/>
</dbReference>
<keyword evidence="10" id="KW-1185">Reference proteome</keyword>
<dbReference type="RefSeq" id="WP_275109067.1">
    <property type="nucleotide sequence ID" value="NZ_JAKJSC010000001.1"/>
</dbReference>
<dbReference type="Proteomes" id="UP001528920">
    <property type="component" value="Unassembled WGS sequence"/>
</dbReference>
<evidence type="ECO:0000256" key="2">
    <source>
        <dbReference type="ARBA" id="ARBA00007613"/>
    </source>
</evidence>
<evidence type="ECO:0000256" key="7">
    <source>
        <dbReference type="ARBA" id="ARBA00023237"/>
    </source>
</evidence>
<comment type="caution">
    <text evidence="9">The sequence shown here is derived from an EMBL/GenBank/DDBJ whole genome shotgun (WGS) entry which is preliminary data.</text>
</comment>
<comment type="similarity">
    <text evidence="2">Belongs to the outer membrane factor (OMF) (TC 1.B.17) family.</text>
</comment>
<evidence type="ECO:0000256" key="4">
    <source>
        <dbReference type="ARBA" id="ARBA00022452"/>
    </source>
</evidence>
<evidence type="ECO:0000313" key="9">
    <source>
        <dbReference type="EMBL" id="MDE5417728.1"/>
    </source>
</evidence>
<keyword evidence="5" id="KW-0812">Transmembrane</keyword>
<evidence type="ECO:0000256" key="6">
    <source>
        <dbReference type="ARBA" id="ARBA00023136"/>
    </source>
</evidence>
<evidence type="ECO:0000256" key="1">
    <source>
        <dbReference type="ARBA" id="ARBA00004442"/>
    </source>
</evidence>
<proteinExistence type="inferred from homology"/>
<dbReference type="PANTHER" id="PTHR30026">
    <property type="entry name" value="OUTER MEMBRANE PROTEIN TOLC"/>
    <property type="match status" value="1"/>
</dbReference>
<keyword evidence="6" id="KW-0472">Membrane</keyword>
<sequence>MIRKVSLFIVFIMCCQFNLIAQEELNLSKAIAIGLENNYQLKIVKKSEEISDLNNTWGNAGRYPKVDFNFASRNTWDYNENQDYTRNGLVPSLDVSWTIFDGFAVQIRKDKFDDLAQLSKGNTIIAIENKIELIILAYYKVLLEKESLGVNQKIMELSSDRYEKMKVGKEIGSSVTYDVLQAQNAWLQDRSAFLLQEVGFNNAVRDLNFLLGVKESKTYTFSEEFLPVNEEYLLGNLMDKMLSDNNTLKNRYIQEMLLKRDVQMARSNFYPRVSLGAGVQGNRTRNKLDGMSSSTADSHNLYANVSLNYLIFNGNSNRRAMQIAKIQEEIGKIETEDVKHTLTNLLAQQFEAYQVRKELYKLAEENLSAAELNLSISKDKYESGSINSFNYRDIQITYQNVAFARENAIFNLIQSRTALVRITGGILTE</sequence>
<keyword evidence="8" id="KW-0732">Signal</keyword>
<feature type="signal peptide" evidence="8">
    <location>
        <begin position="1"/>
        <end position="21"/>
    </location>
</feature>
<evidence type="ECO:0000256" key="8">
    <source>
        <dbReference type="SAM" id="SignalP"/>
    </source>
</evidence>
<organism evidence="9 10">
    <name type="scientific">Paralabilibaculum antarcticum</name>
    <dbReference type="NCBI Taxonomy" id="2912572"/>
    <lineage>
        <taxon>Bacteria</taxon>
        <taxon>Pseudomonadati</taxon>
        <taxon>Bacteroidota</taxon>
        <taxon>Bacteroidia</taxon>
        <taxon>Marinilabiliales</taxon>
        <taxon>Marinifilaceae</taxon>
        <taxon>Paralabilibaculum</taxon>
    </lineage>
</organism>
<comment type="subcellular location">
    <subcellularLocation>
        <location evidence="1">Cell outer membrane</location>
    </subcellularLocation>
</comment>